<dbReference type="InterPro" id="IPR021658">
    <property type="entry name" value="DUF3251"/>
</dbReference>
<keyword evidence="5" id="KW-1185">Reference proteome</keyword>
<proteinExistence type="predicted"/>
<evidence type="ECO:0000259" key="3">
    <source>
        <dbReference type="Pfam" id="PF11622"/>
    </source>
</evidence>
<dbReference type="Proteomes" id="UP000029986">
    <property type="component" value="Chromosome"/>
</dbReference>
<reference evidence="4 5" key="1">
    <citation type="journal article" date="2014" name="Gut Pathog.">
        <title>Gene clusters of Hafnia alvei strain FB1 important in survival and pathogenesis: a draft genome perspective.</title>
        <authorList>
            <person name="Tan J.Y."/>
            <person name="Yin W.F."/>
            <person name="Chan K.G."/>
        </authorList>
    </citation>
    <scope>NUCLEOTIDE SEQUENCE [LARGE SCALE GENOMIC DNA]</scope>
    <source>
        <strain evidence="4 5">FB1</strain>
    </source>
</reference>
<dbReference type="RefSeq" id="WP_025800031.1">
    <property type="nucleotide sequence ID" value="NZ_CP009706.1"/>
</dbReference>
<accession>A0A097R571</accession>
<dbReference type="EMBL" id="CP009706">
    <property type="protein sequence ID" value="AIU73875.1"/>
    <property type="molecule type" value="Genomic_DNA"/>
</dbReference>
<evidence type="ECO:0000256" key="2">
    <source>
        <dbReference type="SAM" id="SignalP"/>
    </source>
</evidence>
<protein>
    <recommendedName>
        <fullName evidence="3">DUF3251 domain-containing protein</fullName>
    </recommendedName>
</protein>
<dbReference type="Gene3D" id="2.60.40.1620">
    <property type="entry name" value="Lipoprotein YajI-like"/>
    <property type="match status" value="1"/>
</dbReference>
<dbReference type="AlphaFoldDB" id="A0A097R571"/>
<dbReference type="GeneID" id="56892991"/>
<dbReference type="eggNOG" id="COG4238">
    <property type="taxonomic scope" value="Bacteria"/>
</dbReference>
<feature type="domain" description="DUF3251" evidence="3">
    <location>
        <begin position="20"/>
        <end position="172"/>
    </location>
</feature>
<organism evidence="4 5">
    <name type="scientific">Hafnia alvei FB1</name>
    <dbReference type="NCBI Taxonomy" id="1453496"/>
    <lineage>
        <taxon>Bacteria</taxon>
        <taxon>Pseudomonadati</taxon>
        <taxon>Pseudomonadota</taxon>
        <taxon>Gammaproteobacteria</taxon>
        <taxon>Enterobacterales</taxon>
        <taxon>Hafniaceae</taxon>
        <taxon>Hafnia</taxon>
    </lineage>
</organism>
<dbReference type="PROSITE" id="PS51257">
    <property type="entry name" value="PROKAR_LIPOPROTEIN"/>
    <property type="match status" value="1"/>
</dbReference>
<feature type="chain" id="PRO_5001937281" description="DUF3251 domain-containing protein" evidence="2">
    <location>
        <begin position="22"/>
        <end position="177"/>
    </location>
</feature>
<feature type="signal peptide" evidence="2">
    <location>
        <begin position="1"/>
        <end position="21"/>
    </location>
</feature>
<name>A0A097R571_HAFAL</name>
<keyword evidence="1" id="KW-0175">Coiled coil</keyword>
<dbReference type="Pfam" id="PF11622">
    <property type="entry name" value="DUF3251"/>
    <property type="match status" value="1"/>
</dbReference>
<dbReference type="InterPro" id="IPR037125">
    <property type="entry name" value="YajI-like_sf"/>
</dbReference>
<evidence type="ECO:0000313" key="4">
    <source>
        <dbReference type="EMBL" id="AIU73875.1"/>
    </source>
</evidence>
<dbReference type="PATRIC" id="fig|1453496.5.peg.3430"/>
<evidence type="ECO:0000313" key="5">
    <source>
        <dbReference type="Proteomes" id="UP000029986"/>
    </source>
</evidence>
<feature type="coiled-coil region" evidence="1">
    <location>
        <begin position="26"/>
        <end position="60"/>
    </location>
</feature>
<dbReference type="KEGG" id="hav:AT03_16730"/>
<evidence type="ECO:0000256" key="1">
    <source>
        <dbReference type="SAM" id="Coils"/>
    </source>
</evidence>
<keyword evidence="2" id="KW-0732">Signal</keyword>
<sequence>MSIFRPLFVLAPLALMLTACASDPKTEALQSEVQELTQKVQKLSTEAEYLERQKAMNENNEQRIYLIPAANSDALGITSLGQLRILISHLEPEADGSKAVLQIKTANGSILPSFTGSLEWGTLNQATLEPDQSSILSQNISFTSPATPTNVTSMEVRFSDIAPENLGFIRLSGLERQ</sequence>
<dbReference type="OrthoDB" id="6504692at2"/>
<dbReference type="HOGENOM" id="CLU_100508_0_0_6"/>
<gene>
    <name evidence="4" type="ORF">AT03_16730</name>
</gene>